<dbReference type="AlphaFoldDB" id="A0AAN8ZRC9"/>
<reference evidence="5 6" key="1">
    <citation type="submission" date="2023-11" db="EMBL/GenBank/DDBJ databases">
        <title>Halocaridina rubra genome assembly.</title>
        <authorList>
            <person name="Smith C."/>
        </authorList>
    </citation>
    <scope>NUCLEOTIDE SEQUENCE [LARGE SCALE GENOMIC DNA]</scope>
    <source>
        <strain evidence="5">EP-1</strain>
        <tissue evidence="5">Whole</tissue>
    </source>
</reference>
<evidence type="ECO:0000259" key="4">
    <source>
        <dbReference type="PROSITE" id="PS01180"/>
    </source>
</evidence>
<dbReference type="PANTHER" id="PTHR33236:SF5">
    <property type="entry name" value="CUB DOMAIN-CONTAINING PROTEIN"/>
    <property type="match status" value="1"/>
</dbReference>
<sequence>MKLLSVYHKHLYLVTAAVLFIESTTAAPQLESPQEDAHDVTILAEDEQQETNRDEKVLISLVTVEPKPCNSDAGIGDIGTCMTSSDCKFKGGTAAGSCANGLGTCCIVTRTCLDATRLNNTYFTSPLLDGVGACTLTVHRASTNICQMRLDFVGMRLSQPDPDGNCNTDFFTVTGGTNNIPIICGDNTGQHMYINVEANGGPVKLTVDRSTTGSSIRSWNIKVTQLLCNSRYRAPDSCLQYFTETSGTVQSFNYDVAVPVVTPPAITGTRQIANQDYGVCIQKAAGYCGIVWERDANAGGYSFTVSGNVEALQPGLEGTPDASAKGDLCTDDYIVIPGGIDDLDIRNDTYCGLGFPKFVTSTATPFVLYIKNNDNEIQDGLNHGFRLTYRQKTC</sequence>
<organism evidence="5 6">
    <name type="scientific">Halocaridina rubra</name>
    <name type="common">Hawaiian red shrimp</name>
    <dbReference type="NCBI Taxonomy" id="373956"/>
    <lineage>
        <taxon>Eukaryota</taxon>
        <taxon>Metazoa</taxon>
        <taxon>Ecdysozoa</taxon>
        <taxon>Arthropoda</taxon>
        <taxon>Crustacea</taxon>
        <taxon>Multicrustacea</taxon>
        <taxon>Malacostraca</taxon>
        <taxon>Eumalacostraca</taxon>
        <taxon>Eucarida</taxon>
        <taxon>Decapoda</taxon>
        <taxon>Pleocyemata</taxon>
        <taxon>Caridea</taxon>
        <taxon>Atyoidea</taxon>
        <taxon>Atyidae</taxon>
        <taxon>Halocaridina</taxon>
    </lineage>
</organism>
<feature type="chain" id="PRO_5042844676" description="CUB domain-containing protein" evidence="3">
    <location>
        <begin position="27"/>
        <end position="394"/>
    </location>
</feature>
<dbReference type="Proteomes" id="UP001381693">
    <property type="component" value="Unassembled WGS sequence"/>
</dbReference>
<proteinExistence type="predicted"/>
<accession>A0AAN8ZRC9</accession>
<dbReference type="Gene3D" id="2.60.120.290">
    <property type="entry name" value="Spermadhesin, CUB domain"/>
    <property type="match status" value="1"/>
</dbReference>
<dbReference type="InterPro" id="IPR058698">
    <property type="entry name" value="CUB_metazoa"/>
</dbReference>
<keyword evidence="1" id="KW-1015">Disulfide bond</keyword>
<dbReference type="Pfam" id="PF26080">
    <property type="entry name" value="CUB_animal"/>
    <property type="match status" value="1"/>
</dbReference>
<gene>
    <name evidence="5" type="ORF">SK128_015792</name>
</gene>
<comment type="caution">
    <text evidence="5">The sequence shown here is derived from an EMBL/GenBank/DDBJ whole genome shotgun (WGS) entry which is preliminary data.</text>
</comment>
<feature type="domain" description="CUB" evidence="4">
    <location>
        <begin position="112"/>
        <end position="226"/>
    </location>
</feature>
<feature type="signal peptide" evidence="3">
    <location>
        <begin position="1"/>
        <end position="26"/>
    </location>
</feature>
<feature type="domain" description="CUB" evidence="4">
    <location>
        <begin position="238"/>
        <end position="392"/>
    </location>
</feature>
<evidence type="ECO:0000313" key="5">
    <source>
        <dbReference type="EMBL" id="KAK7065391.1"/>
    </source>
</evidence>
<evidence type="ECO:0000256" key="2">
    <source>
        <dbReference type="PROSITE-ProRule" id="PRU00059"/>
    </source>
</evidence>
<dbReference type="InterPro" id="IPR000859">
    <property type="entry name" value="CUB_dom"/>
</dbReference>
<dbReference type="PROSITE" id="PS01180">
    <property type="entry name" value="CUB"/>
    <property type="match status" value="2"/>
</dbReference>
<keyword evidence="3" id="KW-0732">Signal</keyword>
<dbReference type="InterPro" id="IPR035914">
    <property type="entry name" value="Sperma_CUB_dom_sf"/>
</dbReference>
<evidence type="ECO:0000256" key="3">
    <source>
        <dbReference type="SAM" id="SignalP"/>
    </source>
</evidence>
<evidence type="ECO:0000256" key="1">
    <source>
        <dbReference type="ARBA" id="ARBA00023157"/>
    </source>
</evidence>
<keyword evidence="6" id="KW-1185">Reference proteome</keyword>
<protein>
    <recommendedName>
        <fullName evidence="4">CUB domain-containing protein</fullName>
    </recommendedName>
</protein>
<name>A0AAN8ZRC9_HALRR</name>
<comment type="caution">
    <text evidence="2">Lacks conserved residue(s) required for the propagation of feature annotation.</text>
</comment>
<dbReference type="SUPFAM" id="SSF49854">
    <property type="entry name" value="Spermadhesin, CUB domain"/>
    <property type="match status" value="1"/>
</dbReference>
<dbReference type="EMBL" id="JAXCGZ010020796">
    <property type="protein sequence ID" value="KAK7065391.1"/>
    <property type="molecule type" value="Genomic_DNA"/>
</dbReference>
<dbReference type="PANTHER" id="PTHR33236">
    <property type="entry name" value="INTRAFLAGELLAR TRANSPORT PROTEIN 122 FAMILY PROTEIN-RELATED"/>
    <property type="match status" value="1"/>
</dbReference>
<evidence type="ECO:0000313" key="6">
    <source>
        <dbReference type="Proteomes" id="UP001381693"/>
    </source>
</evidence>